<dbReference type="HOGENOM" id="CLU_1672117_0_0_1"/>
<proteinExistence type="predicted"/>
<keyword evidence="3" id="KW-1185">Reference proteome</keyword>
<reference evidence="2" key="1">
    <citation type="submission" date="2015-04" db="UniProtKB">
        <authorList>
            <consortium name="EnsemblPlants"/>
        </authorList>
    </citation>
    <scope>IDENTIFICATION</scope>
</reference>
<dbReference type="Proteomes" id="UP000026962">
    <property type="component" value="Chromosome 1"/>
</dbReference>
<accession>A0A0E0JGD6</accession>
<dbReference type="AlphaFoldDB" id="A0A0E0JGD6"/>
<reference evidence="2" key="2">
    <citation type="submission" date="2018-05" db="EMBL/GenBank/DDBJ databases">
        <title>OpunRS2 (Oryza punctata Reference Sequence Version 2).</title>
        <authorList>
            <person name="Zhang J."/>
            <person name="Kudrna D."/>
            <person name="Lee S."/>
            <person name="Talag J."/>
            <person name="Welchert J."/>
            <person name="Wing R.A."/>
        </authorList>
    </citation>
    <scope>NUCLEOTIDE SEQUENCE [LARGE SCALE GENOMIC DNA]</scope>
</reference>
<dbReference type="EnsemblPlants" id="OPUNC01G09290.1">
    <property type="protein sequence ID" value="OPUNC01G09290.1"/>
    <property type="gene ID" value="OPUNC01G09290"/>
</dbReference>
<evidence type="ECO:0000313" key="3">
    <source>
        <dbReference type="Proteomes" id="UP000026962"/>
    </source>
</evidence>
<feature type="region of interest" description="Disordered" evidence="1">
    <location>
        <begin position="123"/>
        <end position="158"/>
    </location>
</feature>
<sequence length="158" mass="17044">MPSQRASRRSLSPSAGSEFPYLRIAVSVSPYPYHVFVHHNCVALFHQREGVRAPLISTLLRAGIESFVHLDAFQSSVRRGVVAEAELGAGEKVELSGNVRRAGSGLDGVPSILGPGAAITALCPSPTHRRRSSSPLPTATAAPCRQPKRKRRGEKERE</sequence>
<organism evidence="2">
    <name type="scientific">Oryza punctata</name>
    <name type="common">Red rice</name>
    <dbReference type="NCBI Taxonomy" id="4537"/>
    <lineage>
        <taxon>Eukaryota</taxon>
        <taxon>Viridiplantae</taxon>
        <taxon>Streptophyta</taxon>
        <taxon>Embryophyta</taxon>
        <taxon>Tracheophyta</taxon>
        <taxon>Spermatophyta</taxon>
        <taxon>Magnoliopsida</taxon>
        <taxon>Liliopsida</taxon>
        <taxon>Poales</taxon>
        <taxon>Poaceae</taxon>
        <taxon>BOP clade</taxon>
        <taxon>Oryzoideae</taxon>
        <taxon>Oryzeae</taxon>
        <taxon>Oryzinae</taxon>
        <taxon>Oryza</taxon>
    </lineage>
</organism>
<name>A0A0E0JGD6_ORYPU</name>
<evidence type="ECO:0000313" key="2">
    <source>
        <dbReference type="EnsemblPlants" id="OPUNC01G09290.1"/>
    </source>
</evidence>
<protein>
    <submittedName>
        <fullName evidence="2">Uncharacterized protein</fullName>
    </submittedName>
</protein>
<dbReference type="Gramene" id="OPUNC01G09290.1">
    <property type="protein sequence ID" value="OPUNC01G09290.1"/>
    <property type="gene ID" value="OPUNC01G09290"/>
</dbReference>
<evidence type="ECO:0000256" key="1">
    <source>
        <dbReference type="SAM" id="MobiDB-lite"/>
    </source>
</evidence>